<dbReference type="GO" id="GO:0000160">
    <property type="term" value="P:phosphorelay signal transduction system"/>
    <property type="evidence" value="ECO:0007669"/>
    <property type="project" value="InterPro"/>
</dbReference>
<dbReference type="GO" id="GO:0003677">
    <property type="term" value="F:DNA binding"/>
    <property type="evidence" value="ECO:0007669"/>
    <property type="project" value="UniProtKB-KW"/>
</dbReference>
<gene>
    <name evidence="4" type="ORF">GXY80_00905</name>
</gene>
<dbReference type="SUPFAM" id="SSF52172">
    <property type="entry name" value="CheY-like"/>
    <property type="match status" value="1"/>
</dbReference>
<dbReference type="PROSITE" id="PS00622">
    <property type="entry name" value="HTH_LUXR_1"/>
    <property type="match status" value="1"/>
</dbReference>
<dbReference type="InterPro" id="IPR011006">
    <property type="entry name" value="CheY-like_superfamily"/>
</dbReference>
<dbReference type="PROSITE" id="PS50110">
    <property type="entry name" value="RESPONSE_REGULATORY"/>
    <property type="match status" value="1"/>
</dbReference>
<evidence type="ECO:0000256" key="3">
    <source>
        <dbReference type="PROSITE-ProRule" id="PRU00169"/>
    </source>
</evidence>
<reference evidence="4" key="1">
    <citation type="journal article" date="2020" name="Biotechnol. Biofuels">
        <title>New insights from the biogas microbiome by comprehensive genome-resolved metagenomics of nearly 1600 species originating from multiple anaerobic digesters.</title>
        <authorList>
            <person name="Campanaro S."/>
            <person name="Treu L."/>
            <person name="Rodriguez-R L.M."/>
            <person name="Kovalovszki A."/>
            <person name="Ziels R.M."/>
            <person name="Maus I."/>
            <person name="Zhu X."/>
            <person name="Kougias P.G."/>
            <person name="Basile A."/>
            <person name="Luo G."/>
            <person name="Schluter A."/>
            <person name="Konstantinidis K.T."/>
            <person name="Angelidaki I."/>
        </authorList>
    </citation>
    <scope>NUCLEOTIDE SEQUENCE</scope>
    <source>
        <strain evidence="4">AS06rmzACSIP_7</strain>
    </source>
</reference>
<dbReference type="InterPro" id="IPR039420">
    <property type="entry name" value="WalR-like"/>
</dbReference>
<dbReference type="Gene3D" id="3.40.50.2300">
    <property type="match status" value="1"/>
</dbReference>
<dbReference type="AlphaFoldDB" id="A0A351U064"/>
<evidence type="ECO:0000313" key="5">
    <source>
        <dbReference type="Proteomes" id="UP000777265"/>
    </source>
</evidence>
<dbReference type="CDD" id="cd17535">
    <property type="entry name" value="REC_NarL-like"/>
    <property type="match status" value="1"/>
</dbReference>
<dbReference type="Pfam" id="PF00072">
    <property type="entry name" value="Response_reg"/>
    <property type="match status" value="1"/>
</dbReference>
<reference evidence="4" key="2">
    <citation type="submission" date="2020-01" db="EMBL/GenBank/DDBJ databases">
        <authorList>
            <person name="Campanaro S."/>
        </authorList>
    </citation>
    <scope>NUCLEOTIDE SEQUENCE</scope>
    <source>
        <strain evidence="4">AS06rmzACSIP_7</strain>
    </source>
</reference>
<dbReference type="PRINTS" id="PR00038">
    <property type="entry name" value="HTHLUXR"/>
</dbReference>
<dbReference type="Pfam" id="PF00196">
    <property type="entry name" value="GerE"/>
    <property type="match status" value="1"/>
</dbReference>
<dbReference type="PROSITE" id="PS50043">
    <property type="entry name" value="HTH_LUXR_2"/>
    <property type="match status" value="1"/>
</dbReference>
<keyword evidence="2" id="KW-0238">DNA-binding</keyword>
<dbReference type="InterPro" id="IPR058245">
    <property type="entry name" value="NreC/VraR/RcsB-like_REC"/>
</dbReference>
<dbReference type="GO" id="GO:0006355">
    <property type="term" value="P:regulation of DNA-templated transcription"/>
    <property type="evidence" value="ECO:0007669"/>
    <property type="project" value="InterPro"/>
</dbReference>
<dbReference type="SMART" id="SM00448">
    <property type="entry name" value="REC"/>
    <property type="match status" value="1"/>
</dbReference>
<evidence type="ECO:0000313" key="4">
    <source>
        <dbReference type="EMBL" id="NLW34029.1"/>
    </source>
</evidence>
<proteinExistence type="predicted"/>
<dbReference type="InterPro" id="IPR000792">
    <property type="entry name" value="Tscrpt_reg_LuxR_C"/>
</dbReference>
<dbReference type="InterPro" id="IPR001789">
    <property type="entry name" value="Sig_transdc_resp-reg_receiver"/>
</dbReference>
<dbReference type="CDD" id="cd06170">
    <property type="entry name" value="LuxR_C_like"/>
    <property type="match status" value="1"/>
</dbReference>
<evidence type="ECO:0000256" key="2">
    <source>
        <dbReference type="ARBA" id="ARBA00023125"/>
    </source>
</evidence>
<name>A0A351U064_9BACT</name>
<dbReference type="PANTHER" id="PTHR43214:SF43">
    <property type="entry name" value="TWO-COMPONENT RESPONSE REGULATOR"/>
    <property type="match status" value="1"/>
</dbReference>
<dbReference type="STRING" id="909663.GCA_000512235_01473"/>
<organism evidence="4 5">
    <name type="scientific">Syntrophorhabdus aromaticivorans</name>
    <dbReference type="NCBI Taxonomy" id="328301"/>
    <lineage>
        <taxon>Bacteria</taxon>
        <taxon>Pseudomonadati</taxon>
        <taxon>Thermodesulfobacteriota</taxon>
        <taxon>Syntrophorhabdia</taxon>
        <taxon>Syntrophorhabdales</taxon>
        <taxon>Syntrophorhabdaceae</taxon>
        <taxon>Syntrophorhabdus</taxon>
    </lineage>
</organism>
<comment type="caution">
    <text evidence="4">The sequence shown here is derived from an EMBL/GenBank/DDBJ whole genome shotgun (WGS) entry which is preliminary data.</text>
</comment>
<dbReference type="EMBL" id="JAAYEE010000017">
    <property type="protein sequence ID" value="NLW34029.1"/>
    <property type="molecule type" value="Genomic_DNA"/>
</dbReference>
<dbReference type="Proteomes" id="UP000777265">
    <property type="component" value="Unassembled WGS sequence"/>
</dbReference>
<dbReference type="SMART" id="SM00421">
    <property type="entry name" value="HTH_LUXR"/>
    <property type="match status" value="1"/>
</dbReference>
<keyword evidence="1 3" id="KW-0597">Phosphoprotein</keyword>
<evidence type="ECO:0000256" key="1">
    <source>
        <dbReference type="ARBA" id="ARBA00022553"/>
    </source>
</evidence>
<accession>A0A351U064</accession>
<dbReference type="SUPFAM" id="SSF46894">
    <property type="entry name" value="C-terminal effector domain of the bipartite response regulators"/>
    <property type="match status" value="1"/>
</dbReference>
<sequence>MTKKKEADSTQRKHKIFIVDDHPIVRKGLSQLINQEADLVVCGEAADAHGALERLKKLKPDLVIVDISLKGIDGIELIRQMKVRYGNLPALVVSMHDESLFAERALRVGARGYIMKQEAIEIMMEAIRKVLRGEIYISEKVSATIVKKFIDGKSDSTSSPEELLSDRELEVFQLIGQGIGTRAIAEQLHLSVKTVEAYRANIKEKLNLKNATELLKHAMYWIESR</sequence>
<dbReference type="InterPro" id="IPR016032">
    <property type="entry name" value="Sig_transdc_resp-reg_C-effctor"/>
</dbReference>
<protein>
    <submittedName>
        <fullName evidence="4">Response regulator transcription factor</fullName>
    </submittedName>
</protein>
<feature type="modified residue" description="4-aspartylphosphate" evidence="3">
    <location>
        <position position="66"/>
    </location>
</feature>
<dbReference type="PANTHER" id="PTHR43214">
    <property type="entry name" value="TWO-COMPONENT RESPONSE REGULATOR"/>
    <property type="match status" value="1"/>
</dbReference>